<feature type="transmembrane region" description="Helical" evidence="8">
    <location>
        <begin position="196"/>
        <end position="214"/>
    </location>
</feature>
<evidence type="ECO:0000256" key="2">
    <source>
        <dbReference type="ARBA" id="ARBA00022448"/>
    </source>
</evidence>
<evidence type="ECO:0000313" key="10">
    <source>
        <dbReference type="EMBL" id="MVU79529.1"/>
    </source>
</evidence>
<dbReference type="InterPro" id="IPR006153">
    <property type="entry name" value="Cation/H_exchanger_TM"/>
</dbReference>
<feature type="transmembrane region" description="Helical" evidence="8">
    <location>
        <begin position="366"/>
        <end position="390"/>
    </location>
</feature>
<evidence type="ECO:0000256" key="8">
    <source>
        <dbReference type="SAM" id="Phobius"/>
    </source>
</evidence>
<dbReference type="AlphaFoldDB" id="A0A7K1UZD5"/>
<evidence type="ECO:0000256" key="6">
    <source>
        <dbReference type="ARBA" id="ARBA00023065"/>
    </source>
</evidence>
<dbReference type="GO" id="GO:0005886">
    <property type="term" value="C:plasma membrane"/>
    <property type="evidence" value="ECO:0007669"/>
    <property type="project" value="UniProtKB-SubCell"/>
</dbReference>
<name>A0A7K1UZD5_9NOCA</name>
<feature type="transmembrane region" description="Helical" evidence="8">
    <location>
        <begin position="56"/>
        <end position="76"/>
    </location>
</feature>
<sequence>MIATMLAVAISLVCWALLATKFDQWRISAPMVTVAAGVVVGLMVRDSIGETLDTEMALHAAEVVLAVLLFIDATEVRGGLFGRNPGAAVRLLLIALPLSLAAAVGLGLWLLPGSGWALLLVIACVVVPIDFAPAAAILRDKRIPVRVRNILNVESGYNDGIVSPIIVFALAVAGGAGKDQTPWEALGTAGPPALKALLVGAGCGAALAFLTNRADAARLMSLQSKRLIMVAAPLGSYALSVSVGGNGFVAAFVCGFVIHRVRRTEEHQRELELIDDIGFLLTAIMWFVFGATAVFVLWGGTNWRLLLFCAAVLTVVRIVPVMASLIGYRLTWVEDFLIGWLGPRGTTSIVFGLLAFNQLRGDNAELALSAMVITVLGSVVLHGLGSPLTARGYRRRMAAKRT</sequence>
<gene>
    <name evidence="10" type="ORF">GPX89_20060</name>
</gene>
<protein>
    <submittedName>
        <fullName evidence="10">Sodium:proton exchanger</fullName>
    </submittedName>
</protein>
<comment type="subcellular location">
    <subcellularLocation>
        <location evidence="1">Cell membrane</location>
        <topology evidence="1">Multi-pass membrane protein</topology>
    </subcellularLocation>
</comment>
<dbReference type="PANTHER" id="PTHR32507">
    <property type="entry name" value="NA(+)/H(+) ANTIPORTER 1"/>
    <property type="match status" value="1"/>
</dbReference>
<evidence type="ECO:0000256" key="1">
    <source>
        <dbReference type="ARBA" id="ARBA00004651"/>
    </source>
</evidence>
<evidence type="ECO:0000259" key="9">
    <source>
        <dbReference type="Pfam" id="PF00999"/>
    </source>
</evidence>
<dbReference type="PANTHER" id="PTHR32507:SF8">
    <property type="entry name" value="CNH1P"/>
    <property type="match status" value="1"/>
</dbReference>
<keyword evidence="2" id="KW-0813">Transport</keyword>
<feature type="transmembrane region" description="Helical" evidence="8">
    <location>
        <begin position="116"/>
        <end position="138"/>
    </location>
</feature>
<reference evidence="10 11" key="1">
    <citation type="submission" date="2019-12" db="EMBL/GenBank/DDBJ databases">
        <title>Nocardia sp. nov. ET3-3 isolated from soil.</title>
        <authorList>
            <person name="Kanchanasin P."/>
            <person name="Tanasupawat S."/>
            <person name="Yuki M."/>
            <person name="Kudo T."/>
        </authorList>
    </citation>
    <scope>NUCLEOTIDE SEQUENCE [LARGE SCALE GENOMIC DNA]</scope>
    <source>
        <strain evidence="10 11">ET3-3</strain>
    </source>
</reference>
<evidence type="ECO:0000256" key="3">
    <source>
        <dbReference type="ARBA" id="ARBA00022449"/>
    </source>
</evidence>
<keyword evidence="7 8" id="KW-0472">Membrane</keyword>
<proteinExistence type="predicted"/>
<feature type="transmembrane region" description="Helical" evidence="8">
    <location>
        <begin position="159"/>
        <end position="176"/>
    </location>
</feature>
<keyword evidence="11" id="KW-1185">Reference proteome</keyword>
<evidence type="ECO:0000256" key="4">
    <source>
        <dbReference type="ARBA" id="ARBA00022692"/>
    </source>
</evidence>
<dbReference type="Pfam" id="PF00999">
    <property type="entry name" value="Na_H_Exchanger"/>
    <property type="match status" value="1"/>
</dbReference>
<feature type="transmembrane region" description="Helical" evidence="8">
    <location>
        <begin position="305"/>
        <end position="328"/>
    </location>
</feature>
<evidence type="ECO:0000256" key="5">
    <source>
        <dbReference type="ARBA" id="ARBA00022989"/>
    </source>
</evidence>
<feature type="transmembrane region" description="Helical" evidence="8">
    <location>
        <begin position="88"/>
        <end position="110"/>
    </location>
</feature>
<keyword evidence="5 8" id="KW-1133">Transmembrane helix</keyword>
<keyword evidence="6" id="KW-0406">Ion transport</keyword>
<dbReference type="RefSeq" id="WP_157389044.1">
    <property type="nucleotide sequence ID" value="NZ_WRPP01000003.1"/>
</dbReference>
<keyword evidence="3" id="KW-0050">Antiport</keyword>
<keyword evidence="4 8" id="KW-0812">Transmembrane</keyword>
<evidence type="ECO:0000256" key="7">
    <source>
        <dbReference type="ARBA" id="ARBA00023136"/>
    </source>
</evidence>
<accession>A0A7K1UZD5</accession>
<organism evidence="10 11">
    <name type="scientific">Nocardia terrae</name>
    <dbReference type="NCBI Taxonomy" id="2675851"/>
    <lineage>
        <taxon>Bacteria</taxon>
        <taxon>Bacillati</taxon>
        <taxon>Actinomycetota</taxon>
        <taxon>Actinomycetes</taxon>
        <taxon>Mycobacteriales</taxon>
        <taxon>Nocardiaceae</taxon>
        <taxon>Nocardia</taxon>
    </lineage>
</organism>
<dbReference type="GO" id="GO:1902600">
    <property type="term" value="P:proton transmembrane transport"/>
    <property type="evidence" value="ECO:0007669"/>
    <property type="project" value="InterPro"/>
</dbReference>
<feature type="domain" description="Cation/H+ exchanger transmembrane" evidence="9">
    <location>
        <begin position="9"/>
        <end position="385"/>
    </location>
</feature>
<comment type="caution">
    <text evidence="10">The sequence shown here is derived from an EMBL/GenBank/DDBJ whole genome shotgun (WGS) entry which is preliminary data.</text>
</comment>
<evidence type="ECO:0000313" key="11">
    <source>
        <dbReference type="Proteomes" id="UP000466794"/>
    </source>
</evidence>
<feature type="transmembrane region" description="Helical" evidence="8">
    <location>
        <begin position="234"/>
        <end position="258"/>
    </location>
</feature>
<dbReference type="Proteomes" id="UP000466794">
    <property type="component" value="Unassembled WGS sequence"/>
</dbReference>
<dbReference type="EMBL" id="WRPP01000003">
    <property type="protein sequence ID" value="MVU79529.1"/>
    <property type="molecule type" value="Genomic_DNA"/>
</dbReference>
<dbReference type="GO" id="GO:0015297">
    <property type="term" value="F:antiporter activity"/>
    <property type="evidence" value="ECO:0007669"/>
    <property type="project" value="UniProtKB-KW"/>
</dbReference>
<feature type="transmembrane region" description="Helical" evidence="8">
    <location>
        <begin position="278"/>
        <end position="298"/>
    </location>
</feature>